<dbReference type="Proteomes" id="UP000673394">
    <property type="component" value="Unassembled WGS sequence"/>
</dbReference>
<comment type="caution">
    <text evidence="4">The sequence shown here is derived from an EMBL/GenBank/DDBJ whole genome shotgun (WGS) entry which is preliminary data.</text>
</comment>
<feature type="compositionally biased region" description="Low complexity" evidence="2">
    <location>
        <begin position="25"/>
        <end position="59"/>
    </location>
</feature>
<dbReference type="RefSeq" id="WP_210656874.1">
    <property type="nucleotide sequence ID" value="NZ_JAGKSP010000002.1"/>
</dbReference>
<evidence type="ECO:0000313" key="4">
    <source>
        <dbReference type="EMBL" id="MBP3962572.1"/>
    </source>
</evidence>
<dbReference type="PANTHER" id="PTHR43649:SF33">
    <property type="entry name" value="POLYGALACTURONAN_RHAMNOGALACTURONAN-BINDING PROTEIN YTCQ"/>
    <property type="match status" value="1"/>
</dbReference>
<dbReference type="Gene3D" id="3.40.190.10">
    <property type="entry name" value="Periplasmic binding protein-like II"/>
    <property type="match status" value="2"/>
</dbReference>
<feature type="chain" id="PRO_5047369635" evidence="3">
    <location>
        <begin position="23"/>
        <end position="595"/>
    </location>
</feature>
<reference evidence="4 5" key="1">
    <citation type="submission" date="2021-04" db="EMBL/GenBank/DDBJ databases">
        <title>Paenibacillus sp. DLE-14 whole genome sequence.</title>
        <authorList>
            <person name="Ham Y.J."/>
        </authorList>
    </citation>
    <scope>NUCLEOTIDE SEQUENCE [LARGE SCALE GENOMIC DNA]</scope>
    <source>
        <strain evidence="4 5">DLE-14</strain>
    </source>
</reference>
<dbReference type="InterPro" id="IPR050490">
    <property type="entry name" value="Bact_solute-bd_prot1"/>
</dbReference>
<evidence type="ECO:0000256" key="3">
    <source>
        <dbReference type="SAM" id="SignalP"/>
    </source>
</evidence>
<feature type="region of interest" description="Disordered" evidence="2">
    <location>
        <begin position="25"/>
        <end position="68"/>
    </location>
</feature>
<evidence type="ECO:0000256" key="2">
    <source>
        <dbReference type="SAM" id="MobiDB-lite"/>
    </source>
</evidence>
<feature type="signal peptide" evidence="3">
    <location>
        <begin position="1"/>
        <end position="22"/>
    </location>
</feature>
<gene>
    <name evidence="4" type="ORF">I8J30_07615</name>
</gene>
<dbReference type="PROSITE" id="PS51257">
    <property type="entry name" value="PROKAR_LIPOPROTEIN"/>
    <property type="match status" value="1"/>
</dbReference>
<dbReference type="PANTHER" id="PTHR43649">
    <property type="entry name" value="ARABINOSE-BINDING PROTEIN-RELATED"/>
    <property type="match status" value="1"/>
</dbReference>
<dbReference type="EMBL" id="JAGKSP010000002">
    <property type="protein sequence ID" value="MBP3962572.1"/>
    <property type="molecule type" value="Genomic_DNA"/>
</dbReference>
<organism evidence="4 5">
    <name type="scientific">Paenibacillus lignilyticus</name>
    <dbReference type="NCBI Taxonomy" id="1172615"/>
    <lineage>
        <taxon>Bacteria</taxon>
        <taxon>Bacillati</taxon>
        <taxon>Bacillota</taxon>
        <taxon>Bacilli</taxon>
        <taxon>Bacillales</taxon>
        <taxon>Paenibacillaceae</taxon>
        <taxon>Paenibacillus</taxon>
    </lineage>
</organism>
<dbReference type="SUPFAM" id="SSF53850">
    <property type="entry name" value="Periplasmic binding protein-like II"/>
    <property type="match status" value="1"/>
</dbReference>
<keyword evidence="1 3" id="KW-0732">Signal</keyword>
<proteinExistence type="predicted"/>
<accession>A0ABS5C9A7</accession>
<sequence>MKKKVSALAAVTIATMLTASLAGCGSSNTGNNGNVNGNTKSDTASNDKSNAANSNNTTTETEEKAPLEPVKISALIGPSSLSGVQSDEISTEIFEKKFGLKIDHIFAGDKFDERLSAIMASGDMPDLIEFKDKKQFESAVKAGVLMSLDDLVAQYGPDITNNLPSMLQYMRDNYSDGSGKLYGLASQIGVSQPTNLLHMALYSRYDLYKKAGSPELKTFDDLLNTLKTMQAEYPKNDKGQKVYPLQLWSDWDSISMSLVDFTIPGYMGVSANSGTLQFTEYDPTTKQLKSVFDPSSDYMKGVEFFHKANQQGILDPDSISQKWPNAESKTKEGRVLTTMWGWQSQIFNGNDLVKSNPMAGMIPLFPKDEAKMLVQAELPVGGGYVFGIGKNSKNADRIIQLLNYSATVQGSTELMNGVEGKAWTLNNGKAEYAPEYLEKVAKNDPSTAGYESFLMLNKWNIDPRTNESITHEGWSQFVKKNLTSAEQEWATANNSLNVYDYAKKNLTVVQDDGVVALAGAPSDDIKVIQQKLGEILKTMSWKMVYAKNDAQFNELKQELIDKATQLGADKNFQWAQTELAAASAKASKYTEYHVQ</sequence>
<evidence type="ECO:0000313" key="5">
    <source>
        <dbReference type="Proteomes" id="UP000673394"/>
    </source>
</evidence>
<evidence type="ECO:0000256" key="1">
    <source>
        <dbReference type="ARBA" id="ARBA00022729"/>
    </source>
</evidence>
<name>A0ABS5C9A7_9BACL</name>
<protein>
    <submittedName>
        <fullName evidence="4">Extracellular solute-binding protein</fullName>
    </submittedName>
</protein>
<keyword evidence="5" id="KW-1185">Reference proteome</keyword>